<keyword evidence="2" id="KW-0812">Transmembrane</keyword>
<name>A0A165FXV0_9APHY</name>
<evidence type="ECO:0000313" key="3">
    <source>
        <dbReference type="EMBL" id="KZT09559.1"/>
    </source>
</evidence>
<organism evidence="3 4">
    <name type="scientific">Laetiporus sulphureus 93-53</name>
    <dbReference type="NCBI Taxonomy" id="1314785"/>
    <lineage>
        <taxon>Eukaryota</taxon>
        <taxon>Fungi</taxon>
        <taxon>Dikarya</taxon>
        <taxon>Basidiomycota</taxon>
        <taxon>Agaricomycotina</taxon>
        <taxon>Agaricomycetes</taxon>
        <taxon>Polyporales</taxon>
        <taxon>Laetiporus</taxon>
    </lineage>
</organism>
<evidence type="ECO:0000256" key="2">
    <source>
        <dbReference type="SAM" id="Phobius"/>
    </source>
</evidence>
<feature type="transmembrane region" description="Helical" evidence="2">
    <location>
        <begin position="55"/>
        <end position="79"/>
    </location>
</feature>
<feature type="compositionally biased region" description="Basic residues" evidence="1">
    <location>
        <begin position="85"/>
        <end position="113"/>
    </location>
</feature>
<dbReference type="AlphaFoldDB" id="A0A165FXV0"/>
<protein>
    <submittedName>
        <fullName evidence="3">Uncharacterized protein</fullName>
    </submittedName>
</protein>
<feature type="compositionally biased region" description="Low complexity" evidence="1">
    <location>
        <begin position="114"/>
        <end position="127"/>
    </location>
</feature>
<dbReference type="Proteomes" id="UP000076871">
    <property type="component" value="Unassembled WGS sequence"/>
</dbReference>
<evidence type="ECO:0000313" key="4">
    <source>
        <dbReference type="Proteomes" id="UP000076871"/>
    </source>
</evidence>
<reference evidence="3 4" key="1">
    <citation type="journal article" date="2016" name="Mol. Biol. Evol.">
        <title>Comparative Genomics of Early-Diverging Mushroom-Forming Fungi Provides Insights into the Origins of Lignocellulose Decay Capabilities.</title>
        <authorList>
            <person name="Nagy L.G."/>
            <person name="Riley R."/>
            <person name="Tritt A."/>
            <person name="Adam C."/>
            <person name="Daum C."/>
            <person name="Floudas D."/>
            <person name="Sun H."/>
            <person name="Yadav J.S."/>
            <person name="Pangilinan J."/>
            <person name="Larsson K.H."/>
            <person name="Matsuura K."/>
            <person name="Barry K."/>
            <person name="Labutti K."/>
            <person name="Kuo R."/>
            <person name="Ohm R.A."/>
            <person name="Bhattacharya S.S."/>
            <person name="Shirouzu T."/>
            <person name="Yoshinaga Y."/>
            <person name="Martin F.M."/>
            <person name="Grigoriev I.V."/>
            <person name="Hibbett D.S."/>
        </authorList>
    </citation>
    <scope>NUCLEOTIDE SEQUENCE [LARGE SCALE GENOMIC DNA]</scope>
    <source>
        <strain evidence="3 4">93-53</strain>
    </source>
</reference>
<accession>A0A165FXV0</accession>
<feature type="region of interest" description="Disordered" evidence="1">
    <location>
        <begin position="85"/>
        <end position="127"/>
    </location>
</feature>
<dbReference type="EMBL" id="KV427611">
    <property type="protein sequence ID" value="KZT09559.1"/>
    <property type="molecule type" value="Genomic_DNA"/>
</dbReference>
<keyword evidence="2" id="KW-1133">Transmembrane helix</keyword>
<dbReference type="GeneID" id="63819767"/>
<dbReference type="InParanoid" id="A0A165FXV0"/>
<dbReference type="RefSeq" id="XP_040767299.1">
    <property type="nucleotide sequence ID" value="XM_040902736.1"/>
</dbReference>
<gene>
    <name evidence="3" type="ORF">LAESUDRAFT_510361</name>
</gene>
<sequence>MFPPDAICRRPAPPERVSQLICPPRLSDSPCSLATTSDDGDDDGAQVSTPESAGWVIAVIVVVVLVIGGVISTVCYVHFRNKRRKRAREQRRTARRARAAHPHHRPRASRRSHSSSSSASEESTFSEDTVVMQYPAAAVTRPEAYKYAYGYADVGRADKYEDERFEMAQPK</sequence>
<proteinExistence type="predicted"/>
<keyword evidence="4" id="KW-1185">Reference proteome</keyword>
<evidence type="ECO:0000256" key="1">
    <source>
        <dbReference type="SAM" id="MobiDB-lite"/>
    </source>
</evidence>
<keyword evidence="2" id="KW-0472">Membrane</keyword>